<dbReference type="Pfam" id="PF06742">
    <property type="entry name" value="DUF1214"/>
    <property type="match status" value="1"/>
</dbReference>
<keyword evidence="4" id="KW-1185">Reference proteome</keyword>
<dbReference type="SUPFAM" id="SSF160935">
    <property type="entry name" value="VPA0735-like"/>
    <property type="match status" value="1"/>
</dbReference>
<evidence type="ECO:0000256" key="1">
    <source>
        <dbReference type="SAM" id="Phobius"/>
    </source>
</evidence>
<evidence type="ECO:0000313" key="4">
    <source>
        <dbReference type="Proteomes" id="UP000219331"/>
    </source>
</evidence>
<dbReference type="InterPro" id="IPR037049">
    <property type="entry name" value="DUF1214_C_sf"/>
</dbReference>
<feature type="transmembrane region" description="Helical" evidence="1">
    <location>
        <begin position="30"/>
        <end position="53"/>
    </location>
</feature>
<organism evidence="3 4">
    <name type="scientific">Stappia indica</name>
    <dbReference type="NCBI Taxonomy" id="538381"/>
    <lineage>
        <taxon>Bacteria</taxon>
        <taxon>Pseudomonadati</taxon>
        <taxon>Pseudomonadota</taxon>
        <taxon>Alphaproteobacteria</taxon>
        <taxon>Hyphomicrobiales</taxon>
        <taxon>Stappiaceae</taxon>
        <taxon>Stappia</taxon>
    </lineage>
</organism>
<dbReference type="STRING" id="538381.GCA_001696535_03142"/>
<name>A0A285RS45_9HYPH</name>
<keyword evidence="1" id="KW-0472">Membrane</keyword>
<dbReference type="EMBL" id="OBML01000002">
    <property type="protein sequence ID" value="SOB97039.1"/>
    <property type="molecule type" value="Genomic_DNA"/>
</dbReference>
<dbReference type="Gene3D" id="2.60.120.600">
    <property type="entry name" value="Domain of unknown function DUF1214, C-terminal domain"/>
    <property type="match status" value="1"/>
</dbReference>
<dbReference type="RefSeq" id="WP_097174120.1">
    <property type="nucleotide sequence ID" value="NZ_OBML01000002.1"/>
</dbReference>
<keyword evidence="1" id="KW-1133">Transmembrane helix</keyword>
<dbReference type="PANTHER" id="PTHR36509">
    <property type="entry name" value="BLL3101 PROTEIN"/>
    <property type="match status" value="1"/>
</dbReference>
<keyword evidence="1" id="KW-0812">Transmembrane</keyword>
<dbReference type="OrthoDB" id="7837485at2"/>
<dbReference type="PANTHER" id="PTHR36509:SF2">
    <property type="entry name" value="BLL3101 PROTEIN"/>
    <property type="match status" value="1"/>
</dbReference>
<gene>
    <name evidence="3" type="ORF">SAMN05421512_102379</name>
</gene>
<evidence type="ECO:0000313" key="3">
    <source>
        <dbReference type="EMBL" id="SOB97039.1"/>
    </source>
</evidence>
<feature type="domain" description="DUF1214" evidence="2">
    <location>
        <begin position="98"/>
        <end position="197"/>
    </location>
</feature>
<evidence type="ECO:0000259" key="2">
    <source>
        <dbReference type="Pfam" id="PF06742"/>
    </source>
</evidence>
<dbReference type="InterPro" id="IPR012038">
    <property type="entry name" value="UCP009471"/>
</dbReference>
<accession>A0A285RS45</accession>
<reference evidence="3 4" key="1">
    <citation type="submission" date="2017-08" db="EMBL/GenBank/DDBJ databases">
        <authorList>
            <person name="de Groot N.N."/>
        </authorList>
    </citation>
    <scope>NUCLEOTIDE SEQUENCE [LARGE SCALE GENOMIC DNA]</scope>
    <source>
        <strain evidence="3 4">USBA 352</strain>
    </source>
</reference>
<proteinExistence type="predicted"/>
<protein>
    <recommendedName>
        <fullName evidence="2">DUF1214 domain-containing protein</fullName>
    </recommendedName>
</protein>
<dbReference type="InterPro" id="IPR010621">
    <property type="entry name" value="DUF1214"/>
</dbReference>
<dbReference type="AlphaFoldDB" id="A0A285RS45"/>
<dbReference type="PIRSF" id="PIRSF009471">
    <property type="entry name" value="UCP009471"/>
    <property type="match status" value="1"/>
</dbReference>
<sequence>MTFALSHDPETDGLRPDRVPSILRRRRRSLALDLAIVIAVAMATGFSTAYLAVERAPAFGALRLGVWEARPRQGTREADPYSTATHARTGRVPLASGEGLMFLAETDSTGAALSPRCDYEISGQAAPARLWTLVALDSEMRLVADVSPRSGVDSRHLLRRPDGDFTITAAARARPGNWLPTSDTAQGLVLALRLYDTPLTTGTGVANVPMPEIRRGTCR</sequence>
<dbReference type="Proteomes" id="UP000219331">
    <property type="component" value="Unassembled WGS sequence"/>
</dbReference>